<protein>
    <recommendedName>
        <fullName evidence="1">PEGA domain-containing protein</fullName>
    </recommendedName>
</protein>
<gene>
    <name evidence="2" type="ORF">S03H2_00109</name>
</gene>
<accession>X1EY24</accession>
<feature type="domain" description="PEGA" evidence="1">
    <location>
        <begin position="112"/>
        <end position="174"/>
    </location>
</feature>
<dbReference type="InterPro" id="IPR013229">
    <property type="entry name" value="PEGA"/>
</dbReference>
<proteinExistence type="predicted"/>
<dbReference type="EMBL" id="BARU01000008">
    <property type="protein sequence ID" value="GAH25230.1"/>
    <property type="molecule type" value="Genomic_DNA"/>
</dbReference>
<evidence type="ECO:0000313" key="2">
    <source>
        <dbReference type="EMBL" id="GAH25230.1"/>
    </source>
</evidence>
<reference evidence="2" key="1">
    <citation type="journal article" date="2014" name="Front. Microbiol.">
        <title>High frequency of phylogenetically diverse reductive dehalogenase-homologous genes in deep subseafloor sedimentary metagenomes.</title>
        <authorList>
            <person name="Kawai M."/>
            <person name="Futagami T."/>
            <person name="Toyoda A."/>
            <person name="Takaki Y."/>
            <person name="Nishi S."/>
            <person name="Hori S."/>
            <person name="Arai W."/>
            <person name="Tsubouchi T."/>
            <person name="Morono Y."/>
            <person name="Uchiyama I."/>
            <person name="Ito T."/>
            <person name="Fujiyama A."/>
            <person name="Inagaki F."/>
            <person name="Takami H."/>
        </authorList>
    </citation>
    <scope>NUCLEOTIDE SEQUENCE</scope>
    <source>
        <strain evidence="2">Expedition CK06-06</strain>
    </source>
</reference>
<name>X1EY24_9ZZZZ</name>
<dbReference type="AlphaFoldDB" id="X1EY24"/>
<sequence>MAVETNETAKNWLATNAGVGNCFATSGVSYFTVEGDPKTGGTFIVLTFLQTAGLLDATKNNVIVNGKSYNDYLSETGETGIADADILWVAAHDEPTDTPPNPYCAGAPPATGFLTVNTSPTSASVSVGGTSCGLTPVTGCVVPVGTGKTVTITKTGYLTETRTVNITEGVTTNLGTITLTPSAAPGKGTLYLGTDPYCCKAWIDADPDVDPVTVACTKDKTISPGYDTILLDAPATHTLHVRKGGYEDFYTEFELIGEGDSWFEMMDPMKPLAGTDVALLTVNAYKEEEKPSKVPVDNAVLKKGTSKVGFTPYSDYWRAVPTGTAYKISVVAEGRATHEESITLYKDTPKRIDAYLPEKKLAVIIKIAPGLAYIDDISGGDYQVWYIGTRIEGWVRVETFMDKPTMFKAELTLCAPDTTTPVAAISQIITESKLLHPSMSASDRHLDWPSWLVPDRPGEYSLVAELFRME</sequence>
<evidence type="ECO:0000259" key="1">
    <source>
        <dbReference type="Pfam" id="PF08308"/>
    </source>
</evidence>
<comment type="caution">
    <text evidence="2">The sequence shown here is derived from an EMBL/GenBank/DDBJ whole genome shotgun (WGS) entry which is preliminary data.</text>
</comment>
<organism evidence="2">
    <name type="scientific">marine sediment metagenome</name>
    <dbReference type="NCBI Taxonomy" id="412755"/>
    <lineage>
        <taxon>unclassified sequences</taxon>
        <taxon>metagenomes</taxon>
        <taxon>ecological metagenomes</taxon>
    </lineage>
</organism>
<dbReference type="Pfam" id="PF08308">
    <property type="entry name" value="PEGA"/>
    <property type="match status" value="1"/>
</dbReference>